<keyword evidence="1" id="KW-1185">Reference proteome</keyword>
<gene>
    <name evidence="2" type="primary">LOC136091745</name>
</gene>
<dbReference type="PANTHER" id="PTHR45749:SF35">
    <property type="entry name" value="AC-LIKE TRANSPOSASE-RELATED"/>
    <property type="match status" value="1"/>
</dbReference>
<dbReference type="GeneID" id="136091745"/>
<accession>A0ABM4DLV1</accession>
<reference evidence="2" key="1">
    <citation type="submission" date="2025-08" db="UniProtKB">
        <authorList>
            <consortium name="RefSeq"/>
        </authorList>
    </citation>
    <scope>IDENTIFICATION</scope>
</reference>
<sequence length="347" mass="40516">MDKRKKLSGFQYYLKRLKKQEEHDKNQTKLDTFLSSETFYSPNNDSGIKTLPYKINSNEIRVHEIEMEGEESKQNRESSKIRFSSENRGNLTGVLPFCIWEEISDWPQSLTNHNTQEIVINGPVNRQLSNTSLARTGSADWRHLSQNLTRHEVSVDHIESFGNWIELKRRLQSSKTVDFLTEMHLLNEIDRWNNVLKRTISIIIMMASQNIAFRRLSDKLYEENNRNFLKIVELMAEFDPIMEYHVSKAGENPSKTHYLSKNIQKEIVQLVARATREEILKLFRKAKYYSIIADCTPDASHQEQLTLIIRYLVIGKHNDSVVVDIRESFFIIIDDTTGHGLEQKIVA</sequence>
<dbReference type="Proteomes" id="UP001652625">
    <property type="component" value="Chromosome 15"/>
</dbReference>
<proteinExistence type="predicted"/>
<dbReference type="PANTHER" id="PTHR45749">
    <property type="match status" value="1"/>
</dbReference>
<evidence type="ECO:0000313" key="1">
    <source>
        <dbReference type="Proteomes" id="UP001652625"/>
    </source>
</evidence>
<dbReference type="RefSeq" id="XP_065675526.1">
    <property type="nucleotide sequence ID" value="XM_065819454.1"/>
</dbReference>
<evidence type="ECO:0000313" key="2">
    <source>
        <dbReference type="RefSeq" id="XP_065675526.1"/>
    </source>
</evidence>
<name>A0ABM4DLV1_HYDVU</name>
<organism evidence="1 2">
    <name type="scientific">Hydra vulgaris</name>
    <name type="common">Hydra</name>
    <name type="synonym">Hydra attenuata</name>
    <dbReference type="NCBI Taxonomy" id="6087"/>
    <lineage>
        <taxon>Eukaryota</taxon>
        <taxon>Metazoa</taxon>
        <taxon>Cnidaria</taxon>
        <taxon>Hydrozoa</taxon>
        <taxon>Hydroidolina</taxon>
        <taxon>Anthoathecata</taxon>
        <taxon>Aplanulata</taxon>
        <taxon>Hydridae</taxon>
        <taxon>Hydra</taxon>
    </lineage>
</organism>
<protein>
    <submittedName>
        <fullName evidence="2">Uncharacterized protein LOC136091745</fullName>
    </submittedName>
</protein>